<dbReference type="InterPro" id="IPR008727">
    <property type="entry name" value="PAAR_motif"/>
</dbReference>
<dbReference type="Pfam" id="PF05488">
    <property type="entry name" value="PAAR_motif"/>
    <property type="match status" value="1"/>
</dbReference>
<organism evidence="1 2">
    <name type="scientific">Duganella lactea</name>
    <dbReference type="NCBI Taxonomy" id="2692173"/>
    <lineage>
        <taxon>Bacteria</taxon>
        <taxon>Pseudomonadati</taxon>
        <taxon>Pseudomonadota</taxon>
        <taxon>Betaproteobacteria</taxon>
        <taxon>Burkholderiales</taxon>
        <taxon>Oxalobacteraceae</taxon>
        <taxon>Telluria group</taxon>
        <taxon>Duganella</taxon>
    </lineage>
</organism>
<dbReference type="CDD" id="cd14744">
    <property type="entry name" value="PAAR_CT_2"/>
    <property type="match status" value="1"/>
</dbReference>
<sequence length="85" mass="8713">MKNSKGLGVIRLGDKTTHGGTVISAQPALKVLGKAVAVDGDLTMCPQCKGNFPIQVASSDRHHHGKAVAYDGDKAACGAKLISSI</sequence>
<protein>
    <submittedName>
        <fullName evidence="1">PAAR domain-containing protein</fullName>
    </submittedName>
</protein>
<proteinExistence type="predicted"/>
<comment type="caution">
    <text evidence="1">The sequence shown here is derived from an EMBL/GenBank/DDBJ whole genome shotgun (WGS) entry which is preliminary data.</text>
</comment>
<dbReference type="Proteomes" id="UP000449678">
    <property type="component" value="Unassembled WGS sequence"/>
</dbReference>
<reference evidence="1 2" key="1">
    <citation type="submission" date="2019-12" db="EMBL/GenBank/DDBJ databases">
        <title>Novel species isolated from a subtropical stream in China.</title>
        <authorList>
            <person name="Lu H."/>
        </authorList>
    </citation>
    <scope>NUCLEOTIDE SEQUENCE [LARGE SCALE GENOMIC DNA]</scope>
    <source>
        <strain evidence="1 2">FT94W</strain>
    </source>
</reference>
<dbReference type="Gene3D" id="2.60.200.60">
    <property type="match status" value="1"/>
</dbReference>
<keyword evidence="2" id="KW-1185">Reference proteome</keyword>
<dbReference type="EMBL" id="WWCO01000018">
    <property type="protein sequence ID" value="MYM36811.1"/>
    <property type="molecule type" value="Genomic_DNA"/>
</dbReference>
<evidence type="ECO:0000313" key="2">
    <source>
        <dbReference type="Proteomes" id="UP000449678"/>
    </source>
</evidence>
<name>A0ABW9VCV8_9BURK</name>
<dbReference type="RefSeq" id="WP_160992163.1">
    <property type="nucleotide sequence ID" value="NZ_WWCO01000018.1"/>
</dbReference>
<evidence type="ECO:0000313" key="1">
    <source>
        <dbReference type="EMBL" id="MYM36811.1"/>
    </source>
</evidence>
<gene>
    <name evidence="1" type="ORF">GTP38_20985</name>
</gene>
<accession>A0ABW9VCV8</accession>